<dbReference type="STRING" id="419597.SAMN04487957_103321"/>
<evidence type="ECO:0000313" key="3">
    <source>
        <dbReference type="EMBL" id="SDO09656.1"/>
    </source>
</evidence>
<dbReference type="PANTHER" id="PTHR46797">
    <property type="entry name" value="HTH-TYPE TRANSCRIPTIONAL REGULATOR"/>
    <property type="match status" value="1"/>
</dbReference>
<keyword evidence="1" id="KW-0238">DNA-binding</keyword>
<dbReference type="Gene3D" id="1.10.260.40">
    <property type="entry name" value="lambda repressor-like DNA-binding domains"/>
    <property type="match status" value="1"/>
</dbReference>
<protein>
    <submittedName>
        <fullName evidence="3">Helix-turn-helix domain-containing protein</fullName>
    </submittedName>
</protein>
<reference evidence="4" key="1">
    <citation type="submission" date="2016-10" db="EMBL/GenBank/DDBJ databases">
        <authorList>
            <person name="Varghese N."/>
            <person name="Submissions S."/>
        </authorList>
    </citation>
    <scope>NUCLEOTIDE SEQUENCE [LARGE SCALE GENOMIC DNA]</scope>
    <source>
        <strain evidence="4">CGMCC 1.6444</strain>
    </source>
</reference>
<dbReference type="CDD" id="cd00093">
    <property type="entry name" value="HTH_XRE"/>
    <property type="match status" value="1"/>
</dbReference>
<dbReference type="GO" id="GO:0005829">
    <property type="term" value="C:cytosol"/>
    <property type="evidence" value="ECO:0007669"/>
    <property type="project" value="TreeGrafter"/>
</dbReference>
<dbReference type="InterPro" id="IPR050807">
    <property type="entry name" value="TransReg_Diox_bact_type"/>
</dbReference>
<dbReference type="InterPro" id="IPR010982">
    <property type="entry name" value="Lambda_DNA-bd_dom_sf"/>
</dbReference>
<evidence type="ECO:0000259" key="2">
    <source>
        <dbReference type="PROSITE" id="PS50943"/>
    </source>
</evidence>
<name>A0A1H0GRF5_9GAMM</name>
<dbReference type="AlphaFoldDB" id="A0A1H0GRF5"/>
<organism evidence="3 4">
    <name type="scientific">Halomonas shengliensis</name>
    <dbReference type="NCBI Taxonomy" id="419597"/>
    <lineage>
        <taxon>Bacteria</taxon>
        <taxon>Pseudomonadati</taxon>
        <taxon>Pseudomonadota</taxon>
        <taxon>Gammaproteobacteria</taxon>
        <taxon>Oceanospirillales</taxon>
        <taxon>Halomonadaceae</taxon>
        <taxon>Halomonas</taxon>
    </lineage>
</organism>
<feature type="domain" description="HTH cro/C1-type" evidence="2">
    <location>
        <begin position="23"/>
        <end position="77"/>
    </location>
</feature>
<dbReference type="SUPFAM" id="SSF47413">
    <property type="entry name" value="lambda repressor-like DNA-binding domains"/>
    <property type="match status" value="1"/>
</dbReference>
<dbReference type="SMART" id="SM00530">
    <property type="entry name" value="HTH_XRE"/>
    <property type="match status" value="1"/>
</dbReference>
<dbReference type="OrthoDB" id="9156632at2"/>
<dbReference type="Proteomes" id="UP000199075">
    <property type="component" value="Unassembled WGS sequence"/>
</dbReference>
<dbReference type="PANTHER" id="PTHR46797:SF1">
    <property type="entry name" value="METHYLPHOSPHONATE SYNTHASE"/>
    <property type="match status" value="1"/>
</dbReference>
<evidence type="ECO:0000313" key="4">
    <source>
        <dbReference type="Proteomes" id="UP000199075"/>
    </source>
</evidence>
<dbReference type="RefSeq" id="WP_089677607.1">
    <property type="nucleotide sequence ID" value="NZ_FNIV01000003.1"/>
</dbReference>
<keyword evidence="4" id="KW-1185">Reference proteome</keyword>
<dbReference type="EMBL" id="FNIV01000003">
    <property type="protein sequence ID" value="SDO09656.1"/>
    <property type="molecule type" value="Genomic_DNA"/>
</dbReference>
<gene>
    <name evidence="3" type="ORF">SAMN04487957_103321</name>
</gene>
<sequence>MDTHAGEALDVPVRDALVLGQLIRRVRKQQGLTLETLAGLCGLSIRFLSELENGRETCSLVRVLKVLDTLGIELTAKPPEALAS</sequence>
<dbReference type="GO" id="GO:0003700">
    <property type="term" value="F:DNA-binding transcription factor activity"/>
    <property type="evidence" value="ECO:0007669"/>
    <property type="project" value="TreeGrafter"/>
</dbReference>
<proteinExistence type="predicted"/>
<dbReference type="GO" id="GO:0003677">
    <property type="term" value="F:DNA binding"/>
    <property type="evidence" value="ECO:0007669"/>
    <property type="project" value="UniProtKB-KW"/>
</dbReference>
<dbReference type="InterPro" id="IPR001387">
    <property type="entry name" value="Cro/C1-type_HTH"/>
</dbReference>
<dbReference type="PROSITE" id="PS50943">
    <property type="entry name" value="HTH_CROC1"/>
    <property type="match status" value="1"/>
</dbReference>
<accession>A0A1H0GRF5</accession>
<evidence type="ECO:0000256" key="1">
    <source>
        <dbReference type="ARBA" id="ARBA00023125"/>
    </source>
</evidence>
<dbReference type="Pfam" id="PF13560">
    <property type="entry name" value="HTH_31"/>
    <property type="match status" value="1"/>
</dbReference>